<feature type="domain" description="SAM-dependent MTase RsmB/NOP-type" evidence="8">
    <location>
        <begin position="402"/>
        <end position="705"/>
    </location>
</feature>
<dbReference type="InterPro" id="IPR001678">
    <property type="entry name" value="MeTrfase_RsmB-F_NOP2_dom"/>
</dbReference>
<dbReference type="GO" id="GO:0005730">
    <property type="term" value="C:nucleolus"/>
    <property type="evidence" value="ECO:0007669"/>
    <property type="project" value="TreeGrafter"/>
</dbReference>
<feature type="active site" description="Nucleophile" evidence="5">
    <location>
        <position position="634"/>
    </location>
</feature>
<feature type="binding site" evidence="5">
    <location>
        <position position="566"/>
    </location>
    <ligand>
        <name>S-adenosyl-L-methionine</name>
        <dbReference type="ChEBI" id="CHEBI:59789"/>
    </ligand>
</feature>
<keyword evidence="1 5" id="KW-0489">Methyltransferase</keyword>
<comment type="caution">
    <text evidence="9">The sequence shown here is derived from an EMBL/GenBank/DDBJ whole genome shotgun (WGS) entry which is preliminary data.</text>
</comment>
<dbReference type="GO" id="GO:0008173">
    <property type="term" value="F:RNA methyltransferase activity"/>
    <property type="evidence" value="ECO:0007669"/>
    <property type="project" value="InterPro"/>
</dbReference>
<feature type="binding site" evidence="5">
    <location>
        <position position="539"/>
    </location>
    <ligand>
        <name>S-adenosyl-L-methionine</name>
        <dbReference type="ChEBI" id="CHEBI:59789"/>
    </ligand>
</feature>
<keyword evidence="3 5" id="KW-0949">S-adenosyl-L-methionine</keyword>
<evidence type="ECO:0000256" key="3">
    <source>
        <dbReference type="ARBA" id="ARBA00022691"/>
    </source>
</evidence>
<dbReference type="AlphaFoldDB" id="A0A8S3XCK7"/>
<name>A0A8S3XCK7_PARAO</name>
<dbReference type="PANTHER" id="PTHR22807:SF4">
    <property type="entry name" value="28S RRNA (CYTOSINE-C(5))-METHYLTRANSFERASE"/>
    <property type="match status" value="1"/>
</dbReference>
<feature type="region of interest" description="Disordered" evidence="7">
    <location>
        <begin position="762"/>
        <end position="789"/>
    </location>
</feature>
<evidence type="ECO:0000256" key="4">
    <source>
        <dbReference type="ARBA" id="ARBA00022884"/>
    </source>
</evidence>
<protein>
    <submittedName>
        <fullName evidence="9">(apollo) hypothetical protein</fullName>
    </submittedName>
</protein>
<evidence type="ECO:0000313" key="10">
    <source>
        <dbReference type="Proteomes" id="UP000691718"/>
    </source>
</evidence>
<feature type="compositionally biased region" description="Basic and acidic residues" evidence="7">
    <location>
        <begin position="1023"/>
        <end position="1043"/>
    </location>
</feature>
<feature type="compositionally biased region" description="Basic and acidic residues" evidence="7">
    <location>
        <begin position="982"/>
        <end position="993"/>
    </location>
</feature>
<evidence type="ECO:0000256" key="6">
    <source>
        <dbReference type="SAM" id="Coils"/>
    </source>
</evidence>
<gene>
    <name evidence="9" type="ORF">PAPOLLO_LOCUS15672</name>
</gene>
<keyword evidence="6" id="KW-0175">Coiled coil</keyword>
<sequence>MHRLFAELEPSVTVTEQNLADRVRYILRSNIFDVTELERLRREAVPSSGENAAAEDAAPQLAEQPANVDAAVNAPVVVDSNDDGTFAQELELEQMRSTLEEAIVETRSTTLENRPRLPRLALSKRNRAVVRALNPMLVTYLEASRDLCETDSILFGAALAVCRIIGAKLSTAGRATGQSSAIPAWRRRIEERIAKARALIGRLICFRSGNTRPRIVRTVRMAFAGTNVSLSQPDIMQKLTERIDDLKQRIAAWGKRIRRYTERSTRFNQNRLFQSDQKRLYKSLERPMVSGTGPAPNQADIVAFWRSLWSEPVNHNEGPWTEVVASQCASITPMDPVIITPDDVAEAVRRAPNWKSPGLDGLHHYWLKGFMVPRQYKIAANIVKKVSTEGGSVKTLLYDNKLRHFVRYCKPRYVRINTNLLTTSDAIRAFQDEGYHFIRCTSGSYTDYLSQIQSLTDNDFTQDYHVKTVFVFAPATKLHEHELYLENKIILQDKATAMAVHLLAPPPGSTVLDMCAAPGMKTTQLAAYMRNEGKIYAVERNEERYQTLCDFVERTGSKCVETLHKDSLDIKRGDYDDVEYILLDPSCSGSGMELSVHNYIEDIRLAKLTSLQEKFLKHAMNSFPKAKRIVYSTCSLFPEENERVITNIVKTSRAKWRVQDVKELLKGQWNNFGSGMYGSIGTRCIYAKPDSDFTTGFFLAVLDRDQKDLEKKKKDENNAINGEEKFTKNVTNGKYISNDSNDDVKTKKIKFYEQTVLHNQTEDENSTTLRYKKKKKKADDNSRDGKYNNGSFKTNVEDIAGKEIIDVNKSNAKKSKKIQQCEISESLKSEETQNSTIVVDESVILDAETSNRQKRKKNKLKVADENCFFDINSDIYVDNKASEEINDENKSNGKKSRKIKHFKISENFEPEETQNSTMDVEESINLDAKTSNRKKKKKNKSKAADDNYFDSRNSDMHVENKASEEINDENESKAKKSKKIKHCDISGDLKPEEIQNSTVNVEESVIMDLETNDRKKKKKRKSKAVDDNVENRSNEEIIDENKNNTKKSKKPDETKNTTINVDELVNVDTDAINKKKKRKKVKEKMGKI</sequence>
<evidence type="ECO:0000256" key="5">
    <source>
        <dbReference type="PROSITE-ProRule" id="PRU01023"/>
    </source>
</evidence>
<dbReference type="Pfam" id="PF01189">
    <property type="entry name" value="Methyltr_RsmB-F"/>
    <property type="match status" value="1"/>
</dbReference>
<dbReference type="PROSITE" id="PS51686">
    <property type="entry name" value="SAM_MT_RSMB_NOP"/>
    <property type="match status" value="1"/>
</dbReference>
<dbReference type="EMBL" id="CAJQZP010001037">
    <property type="protein sequence ID" value="CAG5011871.1"/>
    <property type="molecule type" value="Genomic_DNA"/>
</dbReference>
<accession>A0A8S3XCK7</accession>
<feature type="binding site" evidence="5">
    <location>
        <position position="584"/>
    </location>
    <ligand>
        <name>S-adenosyl-L-methionine</name>
        <dbReference type="ChEBI" id="CHEBI:59789"/>
    </ligand>
</feature>
<dbReference type="GO" id="GO:0003723">
    <property type="term" value="F:RNA binding"/>
    <property type="evidence" value="ECO:0007669"/>
    <property type="project" value="UniProtKB-UniRule"/>
</dbReference>
<keyword evidence="2 5" id="KW-0808">Transferase</keyword>
<dbReference type="InterPro" id="IPR023267">
    <property type="entry name" value="RCMT"/>
</dbReference>
<evidence type="ECO:0000259" key="8">
    <source>
        <dbReference type="PROSITE" id="PS51686"/>
    </source>
</evidence>
<comment type="caution">
    <text evidence="5">Lacks conserved residue(s) required for the propagation of feature annotation.</text>
</comment>
<keyword evidence="4 5" id="KW-0694">RNA-binding</keyword>
<keyword evidence="10" id="KW-1185">Reference proteome</keyword>
<dbReference type="Pfam" id="PF21148">
    <property type="entry name" value="NSUN5_fdxn-like"/>
    <property type="match status" value="1"/>
</dbReference>
<comment type="similarity">
    <text evidence="5">Belongs to the class I-like SAM-binding methyltransferase superfamily. RsmB/NOP family.</text>
</comment>
<feature type="compositionally biased region" description="Basic residues" evidence="7">
    <location>
        <begin position="931"/>
        <end position="941"/>
    </location>
</feature>
<evidence type="ECO:0000256" key="7">
    <source>
        <dbReference type="SAM" id="MobiDB-lite"/>
    </source>
</evidence>
<reference evidence="9" key="1">
    <citation type="submission" date="2021-04" db="EMBL/GenBank/DDBJ databases">
        <authorList>
            <person name="Tunstrom K."/>
        </authorList>
    </citation>
    <scope>NUCLEOTIDE SEQUENCE</scope>
</reference>
<feature type="compositionally biased region" description="Basic and acidic residues" evidence="7">
    <location>
        <begin position="952"/>
        <end position="974"/>
    </location>
</feature>
<evidence type="ECO:0000313" key="9">
    <source>
        <dbReference type="EMBL" id="CAG5011871.1"/>
    </source>
</evidence>
<dbReference type="InterPro" id="IPR049561">
    <property type="entry name" value="NSUN5_7_fdxn-like"/>
</dbReference>
<dbReference type="InterPro" id="IPR049560">
    <property type="entry name" value="MeTrfase_RsmB-F_NOP2_cat"/>
</dbReference>
<feature type="compositionally biased region" description="Basic and acidic residues" evidence="7">
    <location>
        <begin position="777"/>
        <end position="786"/>
    </location>
</feature>
<feature type="coiled-coil region" evidence="6">
    <location>
        <begin position="236"/>
        <end position="263"/>
    </location>
</feature>
<feature type="region of interest" description="Disordered" evidence="7">
    <location>
        <begin position="905"/>
        <end position="1058"/>
    </location>
</feature>
<organism evidence="9 10">
    <name type="scientific">Parnassius apollo</name>
    <name type="common">Apollo butterfly</name>
    <name type="synonym">Papilio apollo</name>
    <dbReference type="NCBI Taxonomy" id="110799"/>
    <lineage>
        <taxon>Eukaryota</taxon>
        <taxon>Metazoa</taxon>
        <taxon>Ecdysozoa</taxon>
        <taxon>Arthropoda</taxon>
        <taxon>Hexapoda</taxon>
        <taxon>Insecta</taxon>
        <taxon>Pterygota</taxon>
        <taxon>Neoptera</taxon>
        <taxon>Endopterygota</taxon>
        <taxon>Lepidoptera</taxon>
        <taxon>Glossata</taxon>
        <taxon>Ditrysia</taxon>
        <taxon>Papilionoidea</taxon>
        <taxon>Papilionidae</taxon>
        <taxon>Parnassiinae</taxon>
        <taxon>Parnassini</taxon>
        <taxon>Parnassius</taxon>
        <taxon>Parnassius</taxon>
    </lineage>
</organism>
<dbReference type="Proteomes" id="UP000691718">
    <property type="component" value="Unassembled WGS sequence"/>
</dbReference>
<proteinExistence type="inferred from homology"/>
<dbReference type="PANTHER" id="PTHR22807">
    <property type="entry name" value="NOP2 YEAST -RELATED NOL1/NOP2/FMU SUN DOMAIN-CONTAINING"/>
    <property type="match status" value="1"/>
</dbReference>
<evidence type="ECO:0000256" key="1">
    <source>
        <dbReference type="ARBA" id="ARBA00022603"/>
    </source>
</evidence>
<dbReference type="OrthoDB" id="435282at2759"/>
<dbReference type="GO" id="GO:0070475">
    <property type="term" value="P:rRNA base methylation"/>
    <property type="evidence" value="ECO:0007669"/>
    <property type="project" value="TreeGrafter"/>
</dbReference>
<evidence type="ECO:0000256" key="2">
    <source>
        <dbReference type="ARBA" id="ARBA00022679"/>
    </source>
</evidence>